<dbReference type="AlphaFoldDB" id="A0A5C4RR04"/>
<dbReference type="Pfam" id="PF10055">
    <property type="entry name" value="DUF2292"/>
    <property type="match status" value="1"/>
</dbReference>
<evidence type="ECO:0000313" key="2">
    <source>
        <dbReference type="Proteomes" id="UP000305760"/>
    </source>
</evidence>
<protein>
    <submittedName>
        <fullName evidence="1">DUF2292 domain-containing protein</fullName>
    </submittedName>
</protein>
<proteinExistence type="predicted"/>
<gene>
    <name evidence="1" type="ORF">E1B00_09940</name>
</gene>
<sequence>MDPRKPVTAAPSISPQELAVLETLRATPYGSVEVVLHQSRIVQVVKTEKVKLDSDTAPVAPP</sequence>
<reference evidence="1 2" key="1">
    <citation type="submission" date="2019-03" db="EMBL/GenBank/DDBJ databases">
        <title>Arenimonas daejeonensis sp. nov., isolated from compost.</title>
        <authorList>
            <person name="Jeon C.O."/>
        </authorList>
    </citation>
    <scope>NUCLEOTIDE SEQUENCE [LARGE SCALE GENOMIC DNA]</scope>
    <source>
        <strain evidence="1 2">R29</strain>
    </source>
</reference>
<dbReference type="InterPro" id="IPR018743">
    <property type="entry name" value="DUF2292"/>
</dbReference>
<evidence type="ECO:0000313" key="1">
    <source>
        <dbReference type="EMBL" id="TNJ33656.1"/>
    </source>
</evidence>
<keyword evidence="2" id="KW-1185">Reference proteome</keyword>
<dbReference type="Proteomes" id="UP000305760">
    <property type="component" value="Unassembled WGS sequence"/>
</dbReference>
<accession>A0A5C4RR04</accession>
<comment type="caution">
    <text evidence="1">The sequence shown here is derived from an EMBL/GenBank/DDBJ whole genome shotgun (WGS) entry which is preliminary data.</text>
</comment>
<organism evidence="1 2">
    <name type="scientific">Arenimonas terrae</name>
    <dbReference type="NCBI Taxonomy" id="2546226"/>
    <lineage>
        <taxon>Bacteria</taxon>
        <taxon>Pseudomonadati</taxon>
        <taxon>Pseudomonadota</taxon>
        <taxon>Gammaproteobacteria</taxon>
        <taxon>Lysobacterales</taxon>
        <taxon>Lysobacteraceae</taxon>
        <taxon>Arenimonas</taxon>
    </lineage>
</organism>
<dbReference type="OrthoDB" id="6905012at2"/>
<name>A0A5C4RR04_9GAMM</name>
<dbReference type="EMBL" id="SMDR01000002">
    <property type="protein sequence ID" value="TNJ33656.1"/>
    <property type="molecule type" value="Genomic_DNA"/>
</dbReference>
<dbReference type="RefSeq" id="WP_139448284.1">
    <property type="nucleotide sequence ID" value="NZ_SMDR01000002.1"/>
</dbReference>